<dbReference type="InterPro" id="IPR033985">
    <property type="entry name" value="SusD-like_N"/>
</dbReference>
<dbReference type="Pfam" id="PF07980">
    <property type="entry name" value="SusD_RagB"/>
    <property type="match status" value="1"/>
</dbReference>
<dbReference type="GO" id="GO:0009279">
    <property type="term" value="C:cell outer membrane"/>
    <property type="evidence" value="ECO:0007669"/>
    <property type="project" value="UniProtKB-SubCell"/>
</dbReference>
<dbReference type="AlphaFoldDB" id="A0A5B8W311"/>
<evidence type="ECO:0000259" key="6">
    <source>
        <dbReference type="Pfam" id="PF07980"/>
    </source>
</evidence>
<comment type="similarity">
    <text evidence="2">Belongs to the SusD family.</text>
</comment>
<dbReference type="RefSeq" id="WP_147057096.1">
    <property type="nucleotide sequence ID" value="NZ_CP042437.1"/>
</dbReference>
<dbReference type="InterPro" id="IPR011990">
    <property type="entry name" value="TPR-like_helical_dom_sf"/>
</dbReference>
<evidence type="ECO:0000256" key="3">
    <source>
        <dbReference type="ARBA" id="ARBA00022729"/>
    </source>
</evidence>
<evidence type="ECO:0000313" key="9">
    <source>
        <dbReference type="Proteomes" id="UP000321362"/>
    </source>
</evidence>
<feature type="domain" description="SusD-like N-terminal" evidence="7">
    <location>
        <begin position="114"/>
        <end position="230"/>
    </location>
</feature>
<sequence>MKRIQFKLIIPLCLLLICAVYACKKSFLDKPALGQIDPALLSNKAGVESLLIGAYSELDGYGGNGSGQSAAPSNWMFGSITGGDAYKGSDPSDGANDQTPVATFNLPASNSFIVGKYASLYDGVQRANDVLRGIPNAKDLTADDIKRISGEARFLRAYFFFELRRNFFMVPYVDETIELKDAGSVKNDKDIYPMIEADFKFAMDNLPETQPQRGRANKYAAMAYLAKVYMAQAKYGTETKALLTTLMTSGETAGGQKYALNDHFQQNFSPEAGQKNSAESVFAVQASVNDGSLGNNSNQGDNLNFPYNGGPGGCCGFFNPSQWLANSYKTDAVTGLPLLDDFNSGSPVTDVTYTGTLDPRIDVTMGRKGIPYLDWGPHPGDAWIRNPGSDGHFSPKKNVYSKSEVGTNTSTENTWTSALSTSNNVNLIRYSDIILWAAECEVETGSLATAMSLVNQVRTRAGITSGWVYLNSPYDASKSIYTNQTTPAANYKVGLYTVFPDQAYARKAVRFERKIELAMEGHRFFDLQRWGSAYQAAEINAFFASDKSIDITLKDAHFTQNKSEYRPIPQAQIDIANSKGPIVLKQNPGY</sequence>
<name>A0A5B8W311_9SPHI</name>
<dbReference type="Gene3D" id="1.25.40.390">
    <property type="match status" value="1"/>
</dbReference>
<reference evidence="8 9" key="1">
    <citation type="journal article" date="2013" name="J. Microbiol.">
        <title>Mucilaginibacter ginsenosidivorax sp. nov., with ginsenoside converting activity isolated from sediment.</title>
        <authorList>
            <person name="Kim J.K."/>
            <person name="Choi T.E."/>
            <person name="Liu Q.M."/>
            <person name="Park H.Y."/>
            <person name="Yi T.H."/>
            <person name="Yoon M.H."/>
            <person name="Kim S.C."/>
            <person name="Im W.T."/>
        </authorList>
    </citation>
    <scope>NUCLEOTIDE SEQUENCE [LARGE SCALE GENOMIC DNA]</scope>
    <source>
        <strain evidence="8 9">KHI28</strain>
    </source>
</reference>
<dbReference type="PROSITE" id="PS51257">
    <property type="entry name" value="PROKAR_LIPOPROTEIN"/>
    <property type="match status" value="1"/>
</dbReference>
<dbReference type="Pfam" id="PF14322">
    <property type="entry name" value="SusD-like_3"/>
    <property type="match status" value="1"/>
</dbReference>
<feature type="domain" description="RagB/SusD" evidence="6">
    <location>
        <begin position="279"/>
        <end position="590"/>
    </location>
</feature>
<dbReference type="Proteomes" id="UP000321362">
    <property type="component" value="Chromosome"/>
</dbReference>
<dbReference type="InterPro" id="IPR012944">
    <property type="entry name" value="SusD_RagB_dom"/>
</dbReference>
<keyword evidence="3" id="KW-0732">Signal</keyword>
<organism evidence="8 9">
    <name type="scientific">Mucilaginibacter ginsenosidivorax</name>
    <dbReference type="NCBI Taxonomy" id="862126"/>
    <lineage>
        <taxon>Bacteria</taxon>
        <taxon>Pseudomonadati</taxon>
        <taxon>Bacteroidota</taxon>
        <taxon>Sphingobacteriia</taxon>
        <taxon>Sphingobacteriales</taxon>
        <taxon>Sphingobacteriaceae</taxon>
        <taxon>Mucilaginibacter</taxon>
    </lineage>
</organism>
<gene>
    <name evidence="8" type="ORF">FSB76_21800</name>
</gene>
<keyword evidence="4" id="KW-0472">Membrane</keyword>
<proteinExistence type="inferred from homology"/>
<evidence type="ECO:0000256" key="1">
    <source>
        <dbReference type="ARBA" id="ARBA00004442"/>
    </source>
</evidence>
<dbReference type="EMBL" id="CP042437">
    <property type="protein sequence ID" value="QEC78450.1"/>
    <property type="molecule type" value="Genomic_DNA"/>
</dbReference>
<evidence type="ECO:0000256" key="2">
    <source>
        <dbReference type="ARBA" id="ARBA00006275"/>
    </source>
</evidence>
<evidence type="ECO:0000259" key="7">
    <source>
        <dbReference type="Pfam" id="PF14322"/>
    </source>
</evidence>
<dbReference type="OrthoDB" id="9792139at2"/>
<evidence type="ECO:0000256" key="5">
    <source>
        <dbReference type="ARBA" id="ARBA00023237"/>
    </source>
</evidence>
<keyword evidence="5" id="KW-0998">Cell outer membrane</keyword>
<keyword evidence="9" id="KW-1185">Reference proteome</keyword>
<evidence type="ECO:0000256" key="4">
    <source>
        <dbReference type="ARBA" id="ARBA00023136"/>
    </source>
</evidence>
<protein>
    <submittedName>
        <fullName evidence="8">RagB/SusD family nutrient uptake outer membrane protein</fullName>
    </submittedName>
</protein>
<dbReference type="SUPFAM" id="SSF48452">
    <property type="entry name" value="TPR-like"/>
    <property type="match status" value="1"/>
</dbReference>
<evidence type="ECO:0000313" key="8">
    <source>
        <dbReference type="EMBL" id="QEC78450.1"/>
    </source>
</evidence>
<accession>A0A5B8W311</accession>
<dbReference type="KEGG" id="mgk:FSB76_21800"/>
<comment type="subcellular location">
    <subcellularLocation>
        <location evidence="1">Cell outer membrane</location>
    </subcellularLocation>
</comment>